<feature type="transmembrane region" description="Helical" evidence="1">
    <location>
        <begin position="180"/>
        <end position="200"/>
    </location>
</feature>
<dbReference type="PANTHER" id="PTHR43471:SF1">
    <property type="entry name" value="ABC TRANSPORTER PERMEASE PROTEIN NOSY-RELATED"/>
    <property type="match status" value="1"/>
</dbReference>
<feature type="transmembrane region" description="Helical" evidence="1">
    <location>
        <begin position="252"/>
        <end position="272"/>
    </location>
</feature>
<accession>A0A380MX64</accession>
<gene>
    <name evidence="2" type="ORF">NCTC10717_01032</name>
</gene>
<keyword evidence="1" id="KW-0472">Membrane</keyword>
<keyword evidence="3" id="KW-1185">Reference proteome</keyword>
<reference evidence="2 3" key="1">
    <citation type="submission" date="2018-06" db="EMBL/GenBank/DDBJ databases">
        <authorList>
            <consortium name="Pathogen Informatics"/>
            <person name="Doyle S."/>
        </authorList>
    </citation>
    <scope>NUCLEOTIDE SEQUENCE [LARGE SCALE GENOMIC DNA]</scope>
    <source>
        <strain evidence="2 3">NCTC10717</strain>
    </source>
</reference>
<dbReference type="RefSeq" id="WP_115218294.1">
    <property type="nucleotide sequence ID" value="NZ_UHIA01000004.1"/>
</dbReference>
<name>A0A380MX64_9GAMM</name>
<keyword evidence="1" id="KW-0812">Transmembrane</keyword>
<keyword evidence="1" id="KW-1133">Transmembrane helix</keyword>
<evidence type="ECO:0000313" key="3">
    <source>
        <dbReference type="Proteomes" id="UP000254575"/>
    </source>
</evidence>
<feature type="transmembrane region" description="Helical" evidence="1">
    <location>
        <begin position="51"/>
        <end position="75"/>
    </location>
</feature>
<proteinExistence type="predicted"/>
<protein>
    <submittedName>
        <fullName evidence="2">ABC-type transport system involved in multi-copper enzyme maturation, permease component</fullName>
    </submittedName>
</protein>
<feature type="transmembrane region" description="Helical" evidence="1">
    <location>
        <begin position="149"/>
        <end position="168"/>
    </location>
</feature>
<dbReference type="GO" id="GO:0140359">
    <property type="term" value="F:ABC-type transporter activity"/>
    <property type="evidence" value="ECO:0007669"/>
    <property type="project" value="InterPro"/>
</dbReference>
<dbReference type="PANTHER" id="PTHR43471">
    <property type="entry name" value="ABC TRANSPORTER PERMEASE"/>
    <property type="match status" value="1"/>
</dbReference>
<evidence type="ECO:0000313" key="2">
    <source>
        <dbReference type="EMBL" id="SUO96493.1"/>
    </source>
</evidence>
<sequence>MNALLSLAGKEFTDGIRNRWVLAITCLLSLFALSLVFLGSAPVGNVKANPIAIIIVSLASLNIFLLPLIALLLAYDSLVGEIENGTMLLLLSYPVARWQIVFGKYLGQSLILIVAVLISYSIAALAIIFSHEKIAWTWTFWQPYFSMSLSSIALGMAFLAIGYLISAISRERARAAGMAIGTWLLLVLIYDIALLGGLIVDKGRFISEKLLSWLLWFNPADAYRLYNLGSGESANVAGMLNVGKNIALSPNLLLLSLALWISLPLAAAIFLFKRKSL</sequence>
<evidence type="ECO:0000256" key="1">
    <source>
        <dbReference type="SAM" id="Phobius"/>
    </source>
</evidence>
<dbReference type="EMBL" id="UHIA01000004">
    <property type="protein sequence ID" value="SUO96493.1"/>
    <property type="molecule type" value="Genomic_DNA"/>
</dbReference>
<dbReference type="Pfam" id="PF12679">
    <property type="entry name" value="ABC2_membrane_2"/>
    <property type="match status" value="1"/>
</dbReference>
<dbReference type="GO" id="GO:0005886">
    <property type="term" value="C:plasma membrane"/>
    <property type="evidence" value="ECO:0007669"/>
    <property type="project" value="UniProtKB-SubCell"/>
</dbReference>
<dbReference type="Proteomes" id="UP000254575">
    <property type="component" value="Unassembled WGS sequence"/>
</dbReference>
<feature type="transmembrane region" description="Helical" evidence="1">
    <location>
        <begin position="110"/>
        <end position="129"/>
    </location>
</feature>
<feature type="transmembrane region" description="Helical" evidence="1">
    <location>
        <begin position="20"/>
        <end position="39"/>
    </location>
</feature>
<dbReference type="OrthoDB" id="9805862at2"/>
<organism evidence="2 3">
    <name type="scientific">Suttonella indologenes</name>
    <dbReference type="NCBI Taxonomy" id="13276"/>
    <lineage>
        <taxon>Bacteria</taxon>
        <taxon>Pseudomonadati</taxon>
        <taxon>Pseudomonadota</taxon>
        <taxon>Gammaproteobacteria</taxon>
        <taxon>Cardiobacteriales</taxon>
        <taxon>Cardiobacteriaceae</taxon>
        <taxon>Suttonella</taxon>
    </lineage>
</organism>
<dbReference type="AlphaFoldDB" id="A0A380MX64"/>